<dbReference type="InterPro" id="IPR023430">
    <property type="entry name" value="Pept_HybD-like_dom_sf"/>
</dbReference>
<evidence type="ECO:0008006" key="6">
    <source>
        <dbReference type="Google" id="ProtNLM"/>
    </source>
</evidence>
<dbReference type="GO" id="GO:0004190">
    <property type="term" value="F:aspartic-type endopeptidase activity"/>
    <property type="evidence" value="ECO:0007669"/>
    <property type="project" value="UniProtKB-KW"/>
</dbReference>
<name>X1H068_9ZZZZ</name>
<dbReference type="GO" id="GO:0016485">
    <property type="term" value="P:protein processing"/>
    <property type="evidence" value="ECO:0007669"/>
    <property type="project" value="TreeGrafter"/>
</dbReference>
<dbReference type="Pfam" id="PF01750">
    <property type="entry name" value="HycI"/>
    <property type="match status" value="1"/>
</dbReference>
<keyword evidence="4" id="KW-0378">Hydrolase</keyword>
<dbReference type="CDD" id="cd00518">
    <property type="entry name" value="H2MP"/>
    <property type="match status" value="1"/>
</dbReference>
<reference evidence="5" key="1">
    <citation type="journal article" date="2014" name="Front. Microbiol.">
        <title>High frequency of phylogenetically diverse reductive dehalogenase-homologous genes in deep subseafloor sedimentary metagenomes.</title>
        <authorList>
            <person name="Kawai M."/>
            <person name="Futagami T."/>
            <person name="Toyoda A."/>
            <person name="Takaki Y."/>
            <person name="Nishi S."/>
            <person name="Hori S."/>
            <person name="Arai W."/>
            <person name="Tsubouchi T."/>
            <person name="Morono Y."/>
            <person name="Uchiyama I."/>
            <person name="Ito T."/>
            <person name="Fujiyama A."/>
            <person name="Inagaki F."/>
            <person name="Takami H."/>
        </authorList>
    </citation>
    <scope>NUCLEOTIDE SEQUENCE</scope>
    <source>
        <strain evidence="5">Expedition CK06-06</strain>
    </source>
</reference>
<dbReference type="GO" id="GO:0008047">
    <property type="term" value="F:enzyme activator activity"/>
    <property type="evidence" value="ECO:0007669"/>
    <property type="project" value="InterPro"/>
</dbReference>
<evidence type="ECO:0000256" key="2">
    <source>
        <dbReference type="ARBA" id="ARBA00022670"/>
    </source>
</evidence>
<evidence type="ECO:0000256" key="1">
    <source>
        <dbReference type="ARBA" id="ARBA00006814"/>
    </source>
</evidence>
<dbReference type="Gene3D" id="3.40.50.1450">
    <property type="entry name" value="HybD-like"/>
    <property type="match status" value="1"/>
</dbReference>
<comment type="similarity">
    <text evidence="1">Belongs to the peptidase A31 family.</text>
</comment>
<evidence type="ECO:0000313" key="5">
    <source>
        <dbReference type="EMBL" id="GAH47264.1"/>
    </source>
</evidence>
<proteinExistence type="inferred from homology"/>
<organism evidence="5">
    <name type="scientific">marine sediment metagenome</name>
    <dbReference type="NCBI Taxonomy" id="412755"/>
    <lineage>
        <taxon>unclassified sequences</taxon>
        <taxon>metagenomes</taxon>
        <taxon>ecological metagenomes</taxon>
    </lineage>
</organism>
<dbReference type="EMBL" id="BARU01006442">
    <property type="protein sequence ID" value="GAH47264.1"/>
    <property type="molecule type" value="Genomic_DNA"/>
</dbReference>
<dbReference type="PRINTS" id="PR00446">
    <property type="entry name" value="HYDRGNUPTAKE"/>
</dbReference>
<evidence type="ECO:0000256" key="4">
    <source>
        <dbReference type="ARBA" id="ARBA00022801"/>
    </source>
</evidence>
<dbReference type="SUPFAM" id="SSF53163">
    <property type="entry name" value="HybD-like"/>
    <property type="match status" value="1"/>
</dbReference>
<dbReference type="InterPro" id="IPR000671">
    <property type="entry name" value="Peptidase_A31"/>
</dbReference>
<comment type="caution">
    <text evidence="5">The sequence shown here is derived from an EMBL/GenBank/DDBJ whole genome shotgun (WGS) entry which is preliminary data.</text>
</comment>
<dbReference type="AlphaFoldDB" id="X1H068"/>
<gene>
    <name evidence="5" type="ORF">S03H2_12675</name>
</gene>
<evidence type="ECO:0000256" key="3">
    <source>
        <dbReference type="ARBA" id="ARBA00022750"/>
    </source>
</evidence>
<sequence>MGIQKMKTLILGMGNPIMGDDGVGIWAARALKDRVNEEKVTVMETGMAGLNLLELLADYDRAILIDAIKTGEGEVGKIYRLEPETLNDTRHAASTHGIDFSTALELGNRLGLNLPKDIVLFGIEVADANIFSEKCTPEVEKAIPVVADMVVQELNGGSHA</sequence>
<dbReference type="PANTHER" id="PTHR30302">
    <property type="entry name" value="HYDROGENASE 1 MATURATION PROTEASE"/>
    <property type="match status" value="1"/>
</dbReference>
<keyword evidence="3" id="KW-0064">Aspartyl protease</keyword>
<protein>
    <recommendedName>
        <fullName evidence="6">Hydrogenase maturation protease</fullName>
    </recommendedName>
</protein>
<accession>X1H068</accession>
<dbReference type="NCBIfam" id="TIGR00072">
    <property type="entry name" value="hydrog_prot"/>
    <property type="match status" value="1"/>
</dbReference>
<keyword evidence="2" id="KW-0645">Protease</keyword>
<dbReference type="PANTHER" id="PTHR30302:SF1">
    <property type="entry name" value="HYDROGENASE 2 MATURATION PROTEASE"/>
    <property type="match status" value="1"/>
</dbReference>